<protein>
    <recommendedName>
        <fullName evidence="4">Circadian clock-controlled protein</fullName>
    </recommendedName>
</protein>
<dbReference type="OrthoDB" id="8196554at2759"/>
<keyword evidence="1" id="KW-0732">Signal</keyword>
<accession>A0A232FIW1</accession>
<gene>
    <name evidence="2" type="ORF">TSAR_013154</name>
</gene>
<name>A0A232FIW1_9HYME</name>
<sequence>MSPSTQICAIVCAVLVAQVTGAEEVLLQLPFKKITPINEIPARSVKTCQHESSDYSSCLRLAIQESWMTFVKGIPELGLPVLDPMVVDMMENEYVAGEVQGRFVLRDVKTYGLAKANFLAVRPYRSDNVMNLEIDLEIPKIFIDGDYKAEGQVAHYKIGGKGYFNISMEGISVTWGIEGRIQDDRWSIQHFHVYPEVQQMKVYFDDLFNGNEEMNKAAINFVNEYWPVLYKGMLPTVEKHWDYHLTDFVNRLIFSQISASKVFP</sequence>
<dbReference type="GO" id="GO:0005615">
    <property type="term" value="C:extracellular space"/>
    <property type="evidence" value="ECO:0007669"/>
    <property type="project" value="TreeGrafter"/>
</dbReference>
<comment type="caution">
    <text evidence="2">The sequence shown here is derived from an EMBL/GenBank/DDBJ whole genome shotgun (WGS) entry which is preliminary data.</text>
</comment>
<proteinExistence type="predicted"/>
<dbReference type="SMART" id="SM00700">
    <property type="entry name" value="JHBP"/>
    <property type="match status" value="1"/>
</dbReference>
<evidence type="ECO:0000313" key="3">
    <source>
        <dbReference type="Proteomes" id="UP000215335"/>
    </source>
</evidence>
<reference evidence="2 3" key="1">
    <citation type="journal article" date="2017" name="Curr. Biol.">
        <title>The Evolution of Venom by Co-option of Single-Copy Genes.</title>
        <authorList>
            <person name="Martinson E.O."/>
            <person name="Mrinalini"/>
            <person name="Kelkar Y.D."/>
            <person name="Chang C.H."/>
            <person name="Werren J.H."/>
        </authorList>
    </citation>
    <scope>NUCLEOTIDE SEQUENCE [LARGE SCALE GENOMIC DNA]</scope>
    <source>
        <strain evidence="2 3">Alberta</strain>
        <tissue evidence="2">Whole body</tissue>
    </source>
</reference>
<dbReference type="InterPro" id="IPR010562">
    <property type="entry name" value="Haemolymph_juvenile_hormone-bd"/>
</dbReference>
<feature type="signal peptide" evidence="1">
    <location>
        <begin position="1"/>
        <end position="22"/>
    </location>
</feature>
<evidence type="ECO:0008006" key="4">
    <source>
        <dbReference type="Google" id="ProtNLM"/>
    </source>
</evidence>
<dbReference type="EMBL" id="NNAY01000182">
    <property type="protein sequence ID" value="OXU30237.1"/>
    <property type="molecule type" value="Genomic_DNA"/>
</dbReference>
<dbReference type="Pfam" id="PF06585">
    <property type="entry name" value="JHBP"/>
    <property type="match status" value="1"/>
</dbReference>
<dbReference type="Proteomes" id="UP000215335">
    <property type="component" value="Unassembled WGS sequence"/>
</dbReference>
<organism evidence="2 3">
    <name type="scientific">Trichomalopsis sarcophagae</name>
    <dbReference type="NCBI Taxonomy" id="543379"/>
    <lineage>
        <taxon>Eukaryota</taxon>
        <taxon>Metazoa</taxon>
        <taxon>Ecdysozoa</taxon>
        <taxon>Arthropoda</taxon>
        <taxon>Hexapoda</taxon>
        <taxon>Insecta</taxon>
        <taxon>Pterygota</taxon>
        <taxon>Neoptera</taxon>
        <taxon>Endopterygota</taxon>
        <taxon>Hymenoptera</taxon>
        <taxon>Apocrita</taxon>
        <taxon>Proctotrupomorpha</taxon>
        <taxon>Chalcidoidea</taxon>
        <taxon>Pteromalidae</taxon>
        <taxon>Pteromalinae</taxon>
        <taxon>Trichomalopsis</taxon>
    </lineage>
</organism>
<dbReference type="AlphaFoldDB" id="A0A232FIW1"/>
<dbReference type="InterPro" id="IPR038606">
    <property type="entry name" value="To_sf"/>
</dbReference>
<evidence type="ECO:0000313" key="2">
    <source>
        <dbReference type="EMBL" id="OXU30237.1"/>
    </source>
</evidence>
<dbReference type="Gene3D" id="3.15.10.30">
    <property type="entry name" value="Haemolymph juvenile hormone binding protein"/>
    <property type="match status" value="1"/>
</dbReference>
<evidence type="ECO:0000256" key="1">
    <source>
        <dbReference type="SAM" id="SignalP"/>
    </source>
</evidence>
<dbReference type="PANTHER" id="PTHR11008:SF18">
    <property type="entry name" value="BCDNA.GH05536-RELATED"/>
    <property type="match status" value="1"/>
</dbReference>
<dbReference type="PANTHER" id="PTHR11008">
    <property type="entry name" value="PROTEIN TAKEOUT-LIKE PROTEIN"/>
    <property type="match status" value="1"/>
</dbReference>
<keyword evidence="3" id="KW-1185">Reference proteome</keyword>
<feature type="chain" id="PRO_5012308298" description="Circadian clock-controlled protein" evidence="1">
    <location>
        <begin position="23"/>
        <end position="264"/>
    </location>
</feature>